<dbReference type="RefSeq" id="WP_181538126.1">
    <property type="nucleotide sequence ID" value="NZ_JACDUU010000006.1"/>
</dbReference>
<organism evidence="1 2">
    <name type="scientific">[Anoxybacillus] calidus</name>
    <dbReference type="NCBI Taxonomy" id="575178"/>
    <lineage>
        <taxon>Bacteria</taxon>
        <taxon>Bacillati</taxon>
        <taxon>Bacillota</taxon>
        <taxon>Bacilli</taxon>
        <taxon>Bacillales</taxon>
        <taxon>Anoxybacillaceae</taxon>
        <taxon>Paranoxybacillus</taxon>
    </lineage>
</organism>
<protein>
    <recommendedName>
        <fullName evidence="3">Group-specific protein</fullName>
    </recommendedName>
</protein>
<evidence type="ECO:0000313" key="1">
    <source>
        <dbReference type="EMBL" id="MBA2872361.1"/>
    </source>
</evidence>
<evidence type="ECO:0008006" key="3">
    <source>
        <dbReference type="Google" id="ProtNLM"/>
    </source>
</evidence>
<evidence type="ECO:0000313" key="2">
    <source>
        <dbReference type="Proteomes" id="UP000580891"/>
    </source>
</evidence>
<comment type="caution">
    <text evidence="1">The sequence shown here is derived from an EMBL/GenBank/DDBJ whole genome shotgun (WGS) entry which is preliminary data.</text>
</comment>
<name>A0A7W0BVG1_9BACL</name>
<reference evidence="1 2" key="1">
    <citation type="submission" date="2020-07" db="EMBL/GenBank/DDBJ databases">
        <title>Genomic Encyclopedia of Type Strains, Phase IV (KMG-IV): sequencing the most valuable type-strain genomes for metagenomic binning, comparative biology and taxonomic classification.</title>
        <authorList>
            <person name="Goeker M."/>
        </authorList>
    </citation>
    <scope>NUCLEOTIDE SEQUENCE [LARGE SCALE GENOMIC DNA]</scope>
    <source>
        <strain evidence="1 2">DSM 25220</strain>
    </source>
</reference>
<keyword evidence="2" id="KW-1185">Reference proteome</keyword>
<gene>
    <name evidence="1" type="ORF">HNQ85_002670</name>
</gene>
<sequence length="175" mass="20242">MFDPTVFDNLKTVLEGAVYDLDLDGVIIVTDRNDLMDLAHFSRTYKIAFQLREYGTDSVTCTITLQTKLEHIAGELLAQNHLKPGCVLEIAFNMSIKQSETTCFRIKEVLTNIWGSNRIIRQTLAHEYQGERNEYDNLITIEFDRLIDEGNVDDLQEMIPYVIESLRRLQPFYGM</sequence>
<dbReference type="Proteomes" id="UP000580891">
    <property type="component" value="Unassembled WGS sequence"/>
</dbReference>
<accession>A0A7W0BVG1</accession>
<dbReference type="EMBL" id="JACDUU010000006">
    <property type="protein sequence ID" value="MBA2872361.1"/>
    <property type="molecule type" value="Genomic_DNA"/>
</dbReference>
<dbReference type="AlphaFoldDB" id="A0A7W0BVG1"/>
<proteinExistence type="predicted"/>